<dbReference type="AlphaFoldDB" id="A0A432ZA84"/>
<reference evidence="6" key="1">
    <citation type="journal article" date="2018" name="Front. Microbiol.">
        <title>Genome-Based Analysis Reveals the Taxonomy and Diversity of the Family Idiomarinaceae.</title>
        <authorList>
            <person name="Liu Y."/>
            <person name="Lai Q."/>
            <person name="Shao Z."/>
        </authorList>
    </citation>
    <scope>NUCLEOTIDE SEQUENCE [LARGE SCALE GENOMIC DNA]</scope>
    <source>
        <strain evidence="6">c121</strain>
    </source>
</reference>
<dbReference type="InterPro" id="IPR052155">
    <property type="entry name" value="Biofilm_reg_signaling"/>
</dbReference>
<name>A0A432ZA84_9GAMM</name>
<dbReference type="Pfam" id="PF13185">
    <property type="entry name" value="GAF_2"/>
    <property type="match status" value="2"/>
</dbReference>
<dbReference type="SUPFAM" id="SSF141868">
    <property type="entry name" value="EAL domain-like"/>
    <property type="match status" value="1"/>
</dbReference>
<dbReference type="InterPro" id="IPR000160">
    <property type="entry name" value="GGDEF_dom"/>
</dbReference>
<dbReference type="InterPro" id="IPR003018">
    <property type="entry name" value="GAF"/>
</dbReference>
<keyword evidence="2" id="KW-0175">Coiled coil</keyword>
<comment type="cofactor">
    <cofactor evidence="1">
        <name>Mg(2+)</name>
        <dbReference type="ChEBI" id="CHEBI:18420"/>
    </cofactor>
</comment>
<dbReference type="FunFam" id="3.30.70.270:FF:000001">
    <property type="entry name" value="Diguanylate cyclase domain protein"/>
    <property type="match status" value="1"/>
</dbReference>
<evidence type="ECO:0000256" key="1">
    <source>
        <dbReference type="ARBA" id="ARBA00001946"/>
    </source>
</evidence>
<organism evidence="5 6">
    <name type="scientific">Pseudidiomarina sediminum</name>
    <dbReference type="NCBI Taxonomy" id="431675"/>
    <lineage>
        <taxon>Bacteria</taxon>
        <taxon>Pseudomonadati</taxon>
        <taxon>Pseudomonadota</taxon>
        <taxon>Gammaproteobacteria</taxon>
        <taxon>Alteromonadales</taxon>
        <taxon>Idiomarinaceae</taxon>
        <taxon>Pseudidiomarina</taxon>
    </lineage>
</organism>
<dbReference type="InterPro" id="IPR043128">
    <property type="entry name" value="Rev_trsase/Diguanyl_cyclase"/>
</dbReference>
<sequence>MANEQQPTTQTSEIARLRKAVVRLKSLALKYRQSEVVQKALFRISELASSARDMSEFYPAVHAIIDELMVAKNFFVCLYDAHSETVKFVYFVDEYDAIPDNEQFPAEVLRQGLTGYVMRTGEPFLLVEQNYGALVAAGEIVDLGAKPEDWLGVPLRSGDQVIGAMVVQSYSPDVGYSVSDKELFMFVSQHIVNALERIQQRELMRKEIDRQTADLRDINRNLEEQIVERQRAEKLSAVLYAISELTNTSENMAIFFQRLHEQIGLLMNNDNFFVALLDDERQHIHFPYHVDQRDCQLMERRPLGKGLTEYVIATRKPVFIDQTAYNTLLAEGAIDGPRKSYGTRSIQWLGSPLVVDDEVIGVLSVQTYTTTVNYKPDDLELLNFVSHHVAVALERRRNADEIRRVNAFLEKKVAERTEELVNEIEHRKKIEEKLFYDAHHDTLTGLPNRSMFTDRLQQALGQKRRFPSHNFAVLFVDLDRFKNINDTLGHSAGDEFLLEASRRIGTCVRENDTVARLGGDEFVILLNLISHIEDAKDVASRIIELMRKPFVFGETEHYSGASVGIAECKSRNDTAERLLRDADAAMYQAKNMGRGRFVVFDESIHQDLVASLHRETELRHAQFDQDFVLLQHPIASFTTTQPYAFEIAVRWQRGEQLVDAQSFLNVAEKTGMILQLDHWLLMRICELIREQSRVLPVCVTLSTRHLYKLADVKALLDIVTQAGIAPQQLIFGFSETELSDHSKRQLSSLRMLADAGVGLALTEFGRSAGALQYLLNYPFNHVKLDPRIVNETPHSERARVMVKNVVNLCDELAITIAAAGIDTAEQRDALGSVGVQLGCGKQFGEPAWLPSSAQQEVI</sequence>
<dbReference type="Gene3D" id="3.20.20.450">
    <property type="entry name" value="EAL domain"/>
    <property type="match status" value="1"/>
</dbReference>
<dbReference type="SUPFAM" id="SSF55781">
    <property type="entry name" value="GAF domain-like"/>
    <property type="match status" value="2"/>
</dbReference>
<dbReference type="PROSITE" id="PS50883">
    <property type="entry name" value="EAL"/>
    <property type="match status" value="1"/>
</dbReference>
<dbReference type="InterPro" id="IPR001633">
    <property type="entry name" value="EAL_dom"/>
</dbReference>
<feature type="domain" description="GGDEF" evidence="4">
    <location>
        <begin position="469"/>
        <end position="602"/>
    </location>
</feature>
<dbReference type="SUPFAM" id="SSF55073">
    <property type="entry name" value="Nucleotide cyclase"/>
    <property type="match status" value="1"/>
</dbReference>
<dbReference type="PANTHER" id="PTHR44757:SF2">
    <property type="entry name" value="BIOFILM ARCHITECTURE MAINTENANCE PROTEIN MBAA"/>
    <property type="match status" value="1"/>
</dbReference>
<keyword evidence="6" id="KW-1185">Reference proteome</keyword>
<dbReference type="SMART" id="SM00267">
    <property type="entry name" value="GGDEF"/>
    <property type="match status" value="1"/>
</dbReference>
<dbReference type="Gene3D" id="3.30.450.40">
    <property type="match status" value="2"/>
</dbReference>
<dbReference type="Proteomes" id="UP000287022">
    <property type="component" value="Unassembled WGS sequence"/>
</dbReference>
<dbReference type="InterPro" id="IPR029787">
    <property type="entry name" value="Nucleotide_cyclase"/>
</dbReference>
<proteinExistence type="predicted"/>
<dbReference type="GO" id="GO:0003824">
    <property type="term" value="F:catalytic activity"/>
    <property type="evidence" value="ECO:0007669"/>
    <property type="project" value="UniProtKB-ARBA"/>
</dbReference>
<dbReference type="SMART" id="SM00065">
    <property type="entry name" value="GAF"/>
    <property type="match status" value="2"/>
</dbReference>
<dbReference type="EMBL" id="PIQE01000001">
    <property type="protein sequence ID" value="RUO74867.1"/>
    <property type="molecule type" value="Genomic_DNA"/>
</dbReference>
<dbReference type="InterPro" id="IPR029016">
    <property type="entry name" value="GAF-like_dom_sf"/>
</dbReference>
<dbReference type="Pfam" id="PF00990">
    <property type="entry name" value="GGDEF"/>
    <property type="match status" value="1"/>
</dbReference>
<dbReference type="CDD" id="cd01948">
    <property type="entry name" value="EAL"/>
    <property type="match status" value="1"/>
</dbReference>
<evidence type="ECO:0000259" key="4">
    <source>
        <dbReference type="PROSITE" id="PS50887"/>
    </source>
</evidence>
<dbReference type="CDD" id="cd01949">
    <property type="entry name" value="GGDEF"/>
    <property type="match status" value="1"/>
</dbReference>
<protein>
    <submittedName>
        <fullName evidence="5">Bifunctional diguanylate cyclase/phosphodiesterase</fullName>
    </submittedName>
</protein>
<dbReference type="RefSeq" id="WP_051206998.1">
    <property type="nucleotide sequence ID" value="NZ_PIQE01000001.1"/>
</dbReference>
<dbReference type="PANTHER" id="PTHR44757">
    <property type="entry name" value="DIGUANYLATE CYCLASE DGCP"/>
    <property type="match status" value="1"/>
</dbReference>
<gene>
    <name evidence="5" type="ORF">CWI80_05920</name>
</gene>
<evidence type="ECO:0000259" key="3">
    <source>
        <dbReference type="PROSITE" id="PS50883"/>
    </source>
</evidence>
<dbReference type="NCBIfam" id="TIGR00254">
    <property type="entry name" value="GGDEF"/>
    <property type="match status" value="1"/>
</dbReference>
<evidence type="ECO:0000256" key="2">
    <source>
        <dbReference type="SAM" id="Coils"/>
    </source>
</evidence>
<comment type="caution">
    <text evidence="5">The sequence shown here is derived from an EMBL/GenBank/DDBJ whole genome shotgun (WGS) entry which is preliminary data.</text>
</comment>
<dbReference type="Pfam" id="PF00563">
    <property type="entry name" value="EAL"/>
    <property type="match status" value="1"/>
</dbReference>
<dbReference type="InterPro" id="IPR035919">
    <property type="entry name" value="EAL_sf"/>
</dbReference>
<feature type="coiled-coil region" evidence="2">
    <location>
        <begin position="201"/>
        <end position="235"/>
    </location>
</feature>
<evidence type="ECO:0000313" key="6">
    <source>
        <dbReference type="Proteomes" id="UP000287022"/>
    </source>
</evidence>
<feature type="domain" description="EAL" evidence="3">
    <location>
        <begin position="611"/>
        <end position="858"/>
    </location>
</feature>
<dbReference type="SMART" id="SM00052">
    <property type="entry name" value="EAL"/>
    <property type="match status" value="1"/>
</dbReference>
<dbReference type="STRING" id="1122124.GCA_000423165_00229"/>
<dbReference type="Gene3D" id="3.30.70.270">
    <property type="match status" value="1"/>
</dbReference>
<evidence type="ECO:0000313" key="5">
    <source>
        <dbReference type="EMBL" id="RUO74867.1"/>
    </source>
</evidence>
<dbReference type="PROSITE" id="PS50887">
    <property type="entry name" value="GGDEF"/>
    <property type="match status" value="1"/>
</dbReference>
<accession>A0A432ZA84</accession>